<organism evidence="1 2">
    <name type="scientific">Triticum urartu</name>
    <name type="common">Red wild einkorn</name>
    <name type="synonym">Crithodium urartu</name>
    <dbReference type="NCBI Taxonomy" id="4572"/>
    <lineage>
        <taxon>Eukaryota</taxon>
        <taxon>Viridiplantae</taxon>
        <taxon>Streptophyta</taxon>
        <taxon>Embryophyta</taxon>
        <taxon>Tracheophyta</taxon>
        <taxon>Spermatophyta</taxon>
        <taxon>Magnoliopsida</taxon>
        <taxon>Liliopsida</taxon>
        <taxon>Poales</taxon>
        <taxon>Poaceae</taxon>
        <taxon>BOP clade</taxon>
        <taxon>Pooideae</taxon>
        <taxon>Triticodae</taxon>
        <taxon>Triticeae</taxon>
        <taxon>Triticinae</taxon>
        <taxon>Triticum</taxon>
    </lineage>
</organism>
<evidence type="ECO:0000313" key="2">
    <source>
        <dbReference type="Proteomes" id="UP000015106"/>
    </source>
</evidence>
<name>A0A8R7R1N6_TRIUA</name>
<reference evidence="1" key="2">
    <citation type="submission" date="2018-03" db="EMBL/GenBank/DDBJ databases">
        <title>The Triticum urartu genome reveals the dynamic nature of wheat genome evolution.</title>
        <authorList>
            <person name="Ling H."/>
            <person name="Ma B."/>
            <person name="Shi X."/>
            <person name="Liu H."/>
            <person name="Dong L."/>
            <person name="Sun H."/>
            <person name="Cao Y."/>
            <person name="Gao Q."/>
            <person name="Zheng S."/>
            <person name="Li Y."/>
            <person name="Yu Y."/>
            <person name="Du H."/>
            <person name="Qi M."/>
            <person name="Li Y."/>
            <person name="Yu H."/>
            <person name="Cui Y."/>
            <person name="Wang N."/>
            <person name="Chen C."/>
            <person name="Wu H."/>
            <person name="Zhao Y."/>
            <person name="Zhang J."/>
            <person name="Li Y."/>
            <person name="Zhou W."/>
            <person name="Zhang B."/>
            <person name="Hu W."/>
            <person name="Eijk M."/>
            <person name="Tang J."/>
            <person name="Witsenboer H."/>
            <person name="Zhao S."/>
            <person name="Li Z."/>
            <person name="Zhang A."/>
            <person name="Wang D."/>
            <person name="Liang C."/>
        </authorList>
    </citation>
    <scope>NUCLEOTIDE SEQUENCE [LARGE SCALE GENOMIC DNA]</scope>
    <source>
        <strain evidence="1">cv. G1812</strain>
    </source>
</reference>
<proteinExistence type="predicted"/>
<dbReference type="AlphaFoldDB" id="A0A8R7R1N6"/>
<protein>
    <submittedName>
        <fullName evidence="1">Uncharacterized protein</fullName>
    </submittedName>
</protein>
<reference evidence="1" key="3">
    <citation type="submission" date="2022-06" db="UniProtKB">
        <authorList>
            <consortium name="EnsemblPlants"/>
        </authorList>
    </citation>
    <scope>IDENTIFICATION</scope>
</reference>
<dbReference type="Gramene" id="TuG1812G0700003942.01.T01">
    <property type="protein sequence ID" value="TuG1812G0700003942.01.T01"/>
    <property type="gene ID" value="TuG1812G0700003942.01"/>
</dbReference>
<keyword evidence="2" id="KW-1185">Reference proteome</keyword>
<dbReference type="EnsemblPlants" id="TuG1812G0700003942.01.T01">
    <property type="protein sequence ID" value="TuG1812G0700003942.01.T01"/>
    <property type="gene ID" value="TuG1812G0700003942.01"/>
</dbReference>
<evidence type="ECO:0000313" key="1">
    <source>
        <dbReference type="EnsemblPlants" id="TuG1812G0700003942.01.T01"/>
    </source>
</evidence>
<dbReference type="Proteomes" id="UP000015106">
    <property type="component" value="Chromosome 7"/>
</dbReference>
<sequence>MVVATKTNGRIIRPTLSNWLLQILFGKPADSQSRKAWSLSCNDNNNLGVSCKNNSSSFQPSVRLQSVNDCSSTMTHSDSCIQS</sequence>
<accession>A0A8R7R1N6</accession>
<reference evidence="2" key="1">
    <citation type="journal article" date="2013" name="Nature">
        <title>Draft genome of the wheat A-genome progenitor Triticum urartu.</title>
        <authorList>
            <person name="Ling H.Q."/>
            <person name="Zhao S."/>
            <person name="Liu D."/>
            <person name="Wang J."/>
            <person name="Sun H."/>
            <person name="Zhang C."/>
            <person name="Fan H."/>
            <person name="Li D."/>
            <person name="Dong L."/>
            <person name="Tao Y."/>
            <person name="Gao C."/>
            <person name="Wu H."/>
            <person name="Li Y."/>
            <person name="Cui Y."/>
            <person name="Guo X."/>
            <person name="Zheng S."/>
            <person name="Wang B."/>
            <person name="Yu K."/>
            <person name="Liang Q."/>
            <person name="Yang W."/>
            <person name="Lou X."/>
            <person name="Chen J."/>
            <person name="Feng M."/>
            <person name="Jian J."/>
            <person name="Zhang X."/>
            <person name="Luo G."/>
            <person name="Jiang Y."/>
            <person name="Liu J."/>
            <person name="Wang Z."/>
            <person name="Sha Y."/>
            <person name="Zhang B."/>
            <person name="Wu H."/>
            <person name="Tang D."/>
            <person name="Shen Q."/>
            <person name="Xue P."/>
            <person name="Zou S."/>
            <person name="Wang X."/>
            <person name="Liu X."/>
            <person name="Wang F."/>
            <person name="Yang Y."/>
            <person name="An X."/>
            <person name="Dong Z."/>
            <person name="Zhang K."/>
            <person name="Zhang X."/>
            <person name="Luo M.C."/>
            <person name="Dvorak J."/>
            <person name="Tong Y."/>
            <person name="Wang J."/>
            <person name="Yang H."/>
            <person name="Li Z."/>
            <person name="Wang D."/>
            <person name="Zhang A."/>
            <person name="Wang J."/>
        </authorList>
    </citation>
    <scope>NUCLEOTIDE SEQUENCE</scope>
    <source>
        <strain evidence="2">cv. G1812</strain>
    </source>
</reference>